<dbReference type="Pfam" id="PF01553">
    <property type="entry name" value="Acyltransferase"/>
    <property type="match status" value="1"/>
</dbReference>
<dbReference type="CDD" id="cd07987">
    <property type="entry name" value="LPLAT_MGAT-like"/>
    <property type="match status" value="1"/>
</dbReference>
<name>A0ABT5F0P4_9BACT</name>
<feature type="compositionally biased region" description="Acidic residues" evidence="1">
    <location>
        <begin position="71"/>
        <end position="83"/>
    </location>
</feature>
<protein>
    <submittedName>
        <fullName evidence="3">Lysophospholipid acyltransferase family protein</fullName>
    </submittedName>
</protein>
<organism evidence="3 4">
    <name type="scientific">Polyangium mundeleinium</name>
    <dbReference type="NCBI Taxonomy" id="2995306"/>
    <lineage>
        <taxon>Bacteria</taxon>
        <taxon>Pseudomonadati</taxon>
        <taxon>Myxococcota</taxon>
        <taxon>Polyangia</taxon>
        <taxon>Polyangiales</taxon>
        <taxon>Polyangiaceae</taxon>
        <taxon>Polyangium</taxon>
    </lineage>
</organism>
<feature type="domain" description="Phospholipid/glycerol acyltransferase" evidence="2">
    <location>
        <begin position="287"/>
        <end position="407"/>
    </location>
</feature>
<evidence type="ECO:0000313" key="4">
    <source>
        <dbReference type="Proteomes" id="UP001221411"/>
    </source>
</evidence>
<reference evidence="3 4" key="1">
    <citation type="submission" date="2022-11" db="EMBL/GenBank/DDBJ databases">
        <title>Minimal conservation of predation-associated metabolite biosynthetic gene clusters underscores biosynthetic potential of Myxococcota including descriptions for ten novel species: Archangium lansinium sp. nov., Myxococcus landrumus sp. nov., Nannocystis bai.</title>
        <authorList>
            <person name="Ahearne A."/>
            <person name="Stevens C."/>
            <person name="Dowd S."/>
        </authorList>
    </citation>
    <scope>NUCLEOTIDE SEQUENCE [LARGE SCALE GENOMIC DNA]</scope>
    <source>
        <strain evidence="3 4">RJM3</strain>
    </source>
</reference>
<dbReference type="Proteomes" id="UP001221411">
    <property type="component" value="Unassembled WGS sequence"/>
</dbReference>
<accession>A0ABT5F0P4</accession>
<sequence length="502" mass="55021">MGKKQKRKHKETKETRAAVAPKEPLATAAFVAANAGVAAPEEESSPAEGEIAATRLFAEPPPALDEAPVSSEDDDEDDDDDWSTAEIAPALPHGTDLDADTPSAPRLVPGYDLDADEAHDVAPIGPTEAVIRPSMPPASVRDEADAAGAGATNPAEIEQQIRDLEARLDLMIGRGRERADEPAYVPKPPPVPTARKSDVPKAKPRSDVPAPRASVPESATASEVLSPEFYAKQWGRAGLRSRSEEVDEFGLDPAFEAKLLPVLDFMTKRYFRVEVEGADHIPTEGRCLVVANHAGGPLPYDGAMLRAAIRRDHPAHRELRWLAEDFVYYLPFVGTFMNRLGAVRACQENAERLLNKGALVAVFPEGAKGIGKLYRDRYKLQRFGRGGFIRLCLRTRTPLVPCAIVGAEEANPMLYRFEYMTKTLGIPYFPITPTFPALGPFGLMPAPTKWRIRFGEPLTWSNYGPEAADDEILVGRLSERVRASIQSMLDRMLSERRSVWLG</sequence>
<dbReference type="EMBL" id="JAQNDO010000001">
    <property type="protein sequence ID" value="MDC0747097.1"/>
    <property type="molecule type" value="Genomic_DNA"/>
</dbReference>
<feature type="compositionally biased region" description="Low complexity" evidence="1">
    <location>
        <begin position="26"/>
        <end position="39"/>
    </location>
</feature>
<evidence type="ECO:0000313" key="3">
    <source>
        <dbReference type="EMBL" id="MDC0747097.1"/>
    </source>
</evidence>
<evidence type="ECO:0000256" key="1">
    <source>
        <dbReference type="SAM" id="MobiDB-lite"/>
    </source>
</evidence>
<dbReference type="SMART" id="SM00563">
    <property type="entry name" value="PlsC"/>
    <property type="match status" value="1"/>
</dbReference>
<dbReference type="GO" id="GO:0016746">
    <property type="term" value="F:acyltransferase activity"/>
    <property type="evidence" value="ECO:0007669"/>
    <property type="project" value="UniProtKB-KW"/>
</dbReference>
<evidence type="ECO:0000259" key="2">
    <source>
        <dbReference type="SMART" id="SM00563"/>
    </source>
</evidence>
<keyword evidence="4" id="KW-1185">Reference proteome</keyword>
<dbReference type="InterPro" id="IPR002123">
    <property type="entry name" value="Plipid/glycerol_acylTrfase"/>
</dbReference>
<keyword evidence="3" id="KW-0808">Transferase</keyword>
<dbReference type="PANTHER" id="PTHR22753:SF14">
    <property type="entry name" value="MONOACYLGLYCEROL_DIACYLGLYCEROL O-ACYLTRANSFERASE"/>
    <property type="match status" value="1"/>
</dbReference>
<feature type="region of interest" description="Disordered" evidence="1">
    <location>
        <begin position="178"/>
        <end position="221"/>
    </location>
</feature>
<gene>
    <name evidence="3" type="ORF">POL67_37560</name>
</gene>
<comment type="caution">
    <text evidence="3">The sequence shown here is derived from an EMBL/GenBank/DDBJ whole genome shotgun (WGS) entry which is preliminary data.</text>
</comment>
<feature type="region of interest" description="Disordered" evidence="1">
    <location>
        <begin position="1"/>
        <end position="160"/>
    </location>
</feature>
<dbReference type="RefSeq" id="WP_271925462.1">
    <property type="nucleotide sequence ID" value="NZ_JAQNDO010000001.1"/>
</dbReference>
<proteinExistence type="predicted"/>
<keyword evidence="3" id="KW-0012">Acyltransferase</keyword>
<dbReference type="PANTHER" id="PTHR22753">
    <property type="entry name" value="TRANSMEMBRANE PROTEIN 68"/>
    <property type="match status" value="1"/>
</dbReference>
<feature type="compositionally biased region" description="Basic and acidic residues" evidence="1">
    <location>
        <begin position="195"/>
        <end position="206"/>
    </location>
</feature>
<feature type="compositionally biased region" description="Basic residues" evidence="1">
    <location>
        <begin position="1"/>
        <end position="10"/>
    </location>
</feature>
<dbReference type="SUPFAM" id="SSF69593">
    <property type="entry name" value="Glycerol-3-phosphate (1)-acyltransferase"/>
    <property type="match status" value="1"/>
</dbReference>